<accession>A0A103ZT51</accession>
<dbReference type="AlphaFoldDB" id="A0A103ZT51"/>
<protein>
    <submittedName>
        <fullName evidence="1">Uncharacterized protein</fullName>
    </submittedName>
</protein>
<reference evidence="1 2" key="1">
    <citation type="submission" date="2015-11" db="EMBL/GenBank/DDBJ databases">
        <title>Expanding the genomic diversity of Burkholderia species for the development of highly accurate diagnostics.</title>
        <authorList>
            <person name="Sahl J."/>
            <person name="Keim P."/>
            <person name="Wagner D."/>
        </authorList>
    </citation>
    <scope>NUCLEOTIDE SEQUENCE [LARGE SCALE GENOMIC DNA]</scope>
    <source>
        <strain evidence="1 2">MSMB1302</strain>
    </source>
</reference>
<evidence type="ECO:0000313" key="2">
    <source>
        <dbReference type="Proteomes" id="UP000069001"/>
    </source>
</evidence>
<evidence type="ECO:0000313" key="1">
    <source>
        <dbReference type="EMBL" id="KVK85646.1"/>
    </source>
</evidence>
<name>A0A103ZT51_BURCE</name>
<gene>
    <name evidence="1" type="ORF">WS90_00105</name>
</gene>
<dbReference type="EMBL" id="LOYH01000029">
    <property type="protein sequence ID" value="KVK85646.1"/>
    <property type="molecule type" value="Genomic_DNA"/>
</dbReference>
<organism evidence="1 2">
    <name type="scientific">Burkholderia cepacia</name>
    <name type="common">Pseudomonas cepacia</name>
    <dbReference type="NCBI Taxonomy" id="292"/>
    <lineage>
        <taxon>Bacteria</taxon>
        <taxon>Pseudomonadati</taxon>
        <taxon>Pseudomonadota</taxon>
        <taxon>Betaproteobacteria</taxon>
        <taxon>Burkholderiales</taxon>
        <taxon>Burkholderiaceae</taxon>
        <taxon>Burkholderia</taxon>
        <taxon>Burkholderia cepacia complex</taxon>
    </lineage>
</organism>
<dbReference type="Proteomes" id="UP000069001">
    <property type="component" value="Unassembled WGS sequence"/>
</dbReference>
<comment type="caution">
    <text evidence="1">The sequence shown here is derived from an EMBL/GenBank/DDBJ whole genome shotgun (WGS) entry which is preliminary data.</text>
</comment>
<proteinExistence type="predicted"/>
<sequence length="59" mass="6749">MTLDALRDFYVDIVDLREGFRPPFKRFGIWLYAGTKEFEEPTTLEPASATVFNSHIPAA</sequence>